<comment type="caution">
    <text evidence="2">The sequence shown here is derived from an EMBL/GenBank/DDBJ whole genome shotgun (WGS) entry which is preliminary data.</text>
</comment>
<evidence type="ECO:0000313" key="2">
    <source>
        <dbReference type="EMBL" id="MEN3748663.1"/>
    </source>
</evidence>
<evidence type="ECO:0008006" key="4">
    <source>
        <dbReference type="Google" id="ProtNLM"/>
    </source>
</evidence>
<name>A0ABV0BCA9_9SPHN</name>
<evidence type="ECO:0000256" key="1">
    <source>
        <dbReference type="SAM" id="SignalP"/>
    </source>
</evidence>
<dbReference type="PROSITE" id="PS51257">
    <property type="entry name" value="PROKAR_LIPOPROTEIN"/>
    <property type="match status" value="1"/>
</dbReference>
<feature type="signal peptide" evidence="1">
    <location>
        <begin position="1"/>
        <end position="19"/>
    </location>
</feature>
<sequence>MSLRPAISAALLLALGACGSDKPVDGANLSIANANLDVTTGDAACSQRPPHAPVYADASYVTCAAGAISATSKVSGTVVYETAAAPAAVLAWSKAEAIKAGLTEQLSSADMISATEGDRTVMVMAQPRGSGSMVTVNWGRAP</sequence>
<protein>
    <recommendedName>
        <fullName evidence="4">Lipoprotein</fullName>
    </recommendedName>
</protein>
<dbReference type="Proteomes" id="UP001427805">
    <property type="component" value="Unassembled WGS sequence"/>
</dbReference>
<evidence type="ECO:0000313" key="3">
    <source>
        <dbReference type="Proteomes" id="UP001427805"/>
    </source>
</evidence>
<accession>A0ABV0BCA9</accession>
<gene>
    <name evidence="2" type="ORF">TPR58_15915</name>
</gene>
<dbReference type="EMBL" id="JBDIZK010000009">
    <property type="protein sequence ID" value="MEN3748663.1"/>
    <property type="molecule type" value="Genomic_DNA"/>
</dbReference>
<keyword evidence="1" id="KW-0732">Signal</keyword>
<proteinExistence type="predicted"/>
<feature type="chain" id="PRO_5046592342" description="Lipoprotein" evidence="1">
    <location>
        <begin position="20"/>
        <end position="142"/>
    </location>
</feature>
<reference evidence="2 3" key="1">
    <citation type="submission" date="2024-05" db="EMBL/GenBank/DDBJ databases">
        <title>Sphingomonas sp. HF-S3 16S ribosomal RNA gene Genome sequencing and assembly.</title>
        <authorList>
            <person name="Lee H."/>
        </authorList>
    </citation>
    <scope>NUCLEOTIDE SEQUENCE [LARGE SCALE GENOMIC DNA]</scope>
    <source>
        <strain evidence="2 3">HF-S3</strain>
    </source>
</reference>
<dbReference type="RefSeq" id="WP_346247684.1">
    <property type="nucleotide sequence ID" value="NZ_JBDIZK010000009.1"/>
</dbReference>
<keyword evidence="3" id="KW-1185">Reference proteome</keyword>
<organism evidence="2 3">
    <name type="scientific">Sphingomonas rustica</name>
    <dbReference type="NCBI Taxonomy" id="3103142"/>
    <lineage>
        <taxon>Bacteria</taxon>
        <taxon>Pseudomonadati</taxon>
        <taxon>Pseudomonadota</taxon>
        <taxon>Alphaproteobacteria</taxon>
        <taxon>Sphingomonadales</taxon>
        <taxon>Sphingomonadaceae</taxon>
        <taxon>Sphingomonas</taxon>
    </lineage>
</organism>